<accession>A0A376B300</accession>
<dbReference type="AlphaFoldDB" id="A0A376B300"/>
<evidence type="ECO:0000313" key="4">
    <source>
        <dbReference type="Proteomes" id="UP000262825"/>
    </source>
</evidence>
<feature type="compositionally biased region" description="Basic residues" evidence="1">
    <location>
        <begin position="10"/>
        <end position="24"/>
    </location>
</feature>
<proteinExistence type="predicted"/>
<dbReference type="InterPro" id="IPR003163">
    <property type="entry name" value="Tscrpt_reg_HTH_APSES-type"/>
</dbReference>
<reference evidence="4" key="1">
    <citation type="submission" date="2018-06" db="EMBL/GenBank/DDBJ databases">
        <authorList>
            <person name="Guldener U."/>
        </authorList>
    </citation>
    <scope>NUCLEOTIDE SEQUENCE [LARGE SCALE GENOMIC DNA]</scope>
    <source>
        <strain evidence="4">UTAD17</strain>
    </source>
</reference>
<dbReference type="GO" id="GO:0000981">
    <property type="term" value="F:DNA-binding transcription factor activity, RNA polymerase II-specific"/>
    <property type="evidence" value="ECO:0007669"/>
    <property type="project" value="UniProtKB-ARBA"/>
</dbReference>
<dbReference type="VEuPathDB" id="FungiDB:SCODWIG_00829"/>
<gene>
    <name evidence="3" type="ORF">SCODWIG_00829</name>
</gene>
<protein>
    <recommendedName>
        <fullName evidence="2">HTH APSES-type domain-containing protein</fullName>
    </recommendedName>
</protein>
<dbReference type="PROSITE" id="PS51299">
    <property type="entry name" value="HTH_APSES"/>
    <property type="match status" value="1"/>
</dbReference>
<dbReference type="GO" id="GO:0033309">
    <property type="term" value="C:SBF transcription complex"/>
    <property type="evidence" value="ECO:0007669"/>
    <property type="project" value="TreeGrafter"/>
</dbReference>
<dbReference type="GO" id="GO:0030907">
    <property type="term" value="C:MBF transcription complex"/>
    <property type="evidence" value="ECO:0007669"/>
    <property type="project" value="TreeGrafter"/>
</dbReference>
<keyword evidence="4" id="KW-1185">Reference proteome</keyword>
<dbReference type="PANTHER" id="PTHR43828:SF5">
    <property type="entry name" value="TRANSCRIPTIONAL REPRESSOR XBP1"/>
    <property type="match status" value="1"/>
</dbReference>
<dbReference type="EMBL" id="UFAJ01000085">
    <property type="protein sequence ID" value="SSD59068.1"/>
    <property type="molecule type" value="Genomic_DNA"/>
</dbReference>
<dbReference type="GO" id="GO:0003677">
    <property type="term" value="F:DNA binding"/>
    <property type="evidence" value="ECO:0007669"/>
    <property type="project" value="InterPro"/>
</dbReference>
<evidence type="ECO:0000256" key="1">
    <source>
        <dbReference type="SAM" id="MobiDB-lite"/>
    </source>
</evidence>
<evidence type="ECO:0000313" key="3">
    <source>
        <dbReference type="EMBL" id="SSD59068.1"/>
    </source>
</evidence>
<feature type="domain" description="HTH APSES-type" evidence="2">
    <location>
        <begin position="214"/>
        <end position="337"/>
    </location>
</feature>
<evidence type="ECO:0000259" key="2">
    <source>
        <dbReference type="PROSITE" id="PS51299"/>
    </source>
</evidence>
<dbReference type="InterPro" id="IPR036887">
    <property type="entry name" value="HTH_APSES_sf"/>
</dbReference>
<dbReference type="Gene3D" id="3.10.260.10">
    <property type="entry name" value="Transcription regulator HTH, APSES-type DNA-binding domain"/>
    <property type="match status" value="1"/>
</dbReference>
<dbReference type="PANTHER" id="PTHR43828">
    <property type="entry name" value="ASPARAGINASE"/>
    <property type="match status" value="1"/>
</dbReference>
<name>A0A376B300_9ASCO</name>
<dbReference type="Proteomes" id="UP000262825">
    <property type="component" value="Unassembled WGS sequence"/>
</dbReference>
<organism evidence="3 4">
    <name type="scientific">Saccharomycodes ludwigii</name>
    <dbReference type="NCBI Taxonomy" id="36035"/>
    <lineage>
        <taxon>Eukaryota</taxon>
        <taxon>Fungi</taxon>
        <taxon>Dikarya</taxon>
        <taxon>Ascomycota</taxon>
        <taxon>Saccharomycotina</taxon>
        <taxon>Saccharomycetes</taxon>
        <taxon>Saccharomycodales</taxon>
        <taxon>Saccharomycodaceae</taxon>
        <taxon>Saccharomycodes</taxon>
    </lineage>
</organism>
<sequence>MPNANGNNKNKNKIKIKSKHKKKNNNNTSDNDKTSCNYPIHLSPLNLNTNVTNNTETNHTTNYIYDLLNRDVFLFDNSQYYMENHKNNNIKLNYIKTKFKTQSASQFYKLSGISTNTDNMIKGDIPRNELHCFQYSIDGFIQNKSGDRFHSANPIIWDYETGYVFFTGIWRLYQDAIRHIMTLYVKKNSINVNNTKITSTQKDCHKAWLTFNSQIQKKLKSPFQIMNFGTNNVGTDSAPTELREPYAWKNYADINWNNAISSDLEEELLKLNHGDIDTVEVELNTLIQRIRGGLIKIQGSWLPFEICKELCSRFCYPIRYILTPIFGHDFVQICEQYQTQYTCDKDIYIASEILFGFRSSGCMTVSNNIKTINNSNHPALCAVDVNNNTKNLNSKRRLLGSNLTTHKNSIVRNAKNTKYSIVKPLVLPKLSPTIPKEWVDTVPNTFIKPHFYNSKKFRYKYNPIAANNYNAGSPNGTKRSVNNSSSEVLMTRDVNSEILFPINFTRRSRSNLDAITTSNELWLKNKQNPIQLSQFSKHGTNTTNNNNYNYSINNNSRSDSFNSHNDTSLSIFANNTNTTLPYSAEIWTKPRVFQAMCYNNNNKVAIPIKQSNFNVNNPFIILPDSTNKK</sequence>
<dbReference type="SUPFAM" id="SSF54616">
    <property type="entry name" value="DNA-binding domain of Mlu1-box binding protein MBP1"/>
    <property type="match status" value="1"/>
</dbReference>
<dbReference type="InterPro" id="IPR051642">
    <property type="entry name" value="SWI6-like"/>
</dbReference>
<feature type="region of interest" description="Disordered" evidence="1">
    <location>
        <begin position="1"/>
        <end position="35"/>
    </location>
</feature>